<evidence type="ECO:0000256" key="1">
    <source>
        <dbReference type="SAM" id="MobiDB-lite"/>
    </source>
</evidence>
<gene>
    <name evidence="2" type="ORF">GCM10023205_80970</name>
</gene>
<feature type="compositionally biased region" description="Low complexity" evidence="1">
    <location>
        <begin position="159"/>
        <end position="170"/>
    </location>
</feature>
<sequence length="251" mass="26656">MRDALRSYLQIATGLTEMTVQRVTEAAKQLVEKTGVDLDGVPAQVAQQAQTVPQYVQQIADDLFTTGKANRDLLVGVVRGEVEKAMARLRPWADDVRRVEDEVARLEHRVTDLEHRLAQASAPRRPSRPQPVVVDVADEEPVPVRSSGARAPKAAEPGAPVARRTVTPARTARKAAAKKAAAQQPVAKPVARPVAKPVAKPVKAAAKKTAAARTAKSAETKAPAKKAAAKKAAPPKSAETPAEAPRKDGEA</sequence>
<evidence type="ECO:0000313" key="3">
    <source>
        <dbReference type="Proteomes" id="UP001500466"/>
    </source>
</evidence>
<keyword evidence="3" id="KW-1185">Reference proteome</keyword>
<organism evidence="2 3">
    <name type="scientific">Yinghuangia aomiensis</name>
    <dbReference type="NCBI Taxonomy" id="676205"/>
    <lineage>
        <taxon>Bacteria</taxon>
        <taxon>Bacillati</taxon>
        <taxon>Actinomycetota</taxon>
        <taxon>Actinomycetes</taxon>
        <taxon>Kitasatosporales</taxon>
        <taxon>Streptomycetaceae</taxon>
        <taxon>Yinghuangia</taxon>
    </lineage>
</organism>
<dbReference type="RefSeq" id="WP_345680891.1">
    <property type="nucleotide sequence ID" value="NZ_BAABHS010000057.1"/>
</dbReference>
<reference evidence="3" key="1">
    <citation type="journal article" date="2019" name="Int. J. Syst. Evol. Microbiol.">
        <title>The Global Catalogue of Microorganisms (GCM) 10K type strain sequencing project: providing services to taxonomists for standard genome sequencing and annotation.</title>
        <authorList>
            <consortium name="The Broad Institute Genomics Platform"/>
            <consortium name="The Broad Institute Genome Sequencing Center for Infectious Disease"/>
            <person name="Wu L."/>
            <person name="Ma J."/>
        </authorList>
    </citation>
    <scope>NUCLEOTIDE SEQUENCE [LARGE SCALE GENOMIC DNA]</scope>
    <source>
        <strain evidence="3">JCM 17986</strain>
    </source>
</reference>
<proteinExistence type="predicted"/>
<feature type="compositionally biased region" description="Low complexity" evidence="1">
    <location>
        <begin position="118"/>
        <end position="135"/>
    </location>
</feature>
<dbReference type="Gene3D" id="1.20.120.20">
    <property type="entry name" value="Apolipoprotein"/>
    <property type="match status" value="1"/>
</dbReference>
<feature type="region of interest" description="Disordered" evidence="1">
    <location>
        <begin position="117"/>
        <end position="251"/>
    </location>
</feature>
<feature type="compositionally biased region" description="Low complexity" evidence="1">
    <location>
        <begin position="230"/>
        <end position="243"/>
    </location>
</feature>
<dbReference type="EMBL" id="BAABHS010000057">
    <property type="protein sequence ID" value="GAA4995636.1"/>
    <property type="molecule type" value="Genomic_DNA"/>
</dbReference>
<protein>
    <recommendedName>
        <fullName evidence="4">Polyhydroxyalkanoate synthesis regulator phasin</fullName>
    </recommendedName>
</protein>
<evidence type="ECO:0008006" key="4">
    <source>
        <dbReference type="Google" id="ProtNLM"/>
    </source>
</evidence>
<feature type="compositionally biased region" description="Low complexity" evidence="1">
    <location>
        <begin position="178"/>
        <end position="221"/>
    </location>
</feature>
<accession>A0ABP9IDW3</accession>
<comment type="caution">
    <text evidence="2">The sequence shown here is derived from an EMBL/GenBank/DDBJ whole genome shotgun (WGS) entry which is preliminary data.</text>
</comment>
<name>A0ABP9IDW3_9ACTN</name>
<evidence type="ECO:0000313" key="2">
    <source>
        <dbReference type="EMBL" id="GAA4995636.1"/>
    </source>
</evidence>
<dbReference type="Proteomes" id="UP001500466">
    <property type="component" value="Unassembled WGS sequence"/>
</dbReference>